<dbReference type="GeneID" id="109703660"/>
<dbReference type="GO" id="GO:0005737">
    <property type="term" value="C:cytoplasm"/>
    <property type="evidence" value="ECO:0007669"/>
    <property type="project" value="TreeGrafter"/>
</dbReference>
<evidence type="ECO:0000256" key="6">
    <source>
        <dbReference type="ARBA" id="ARBA00022692"/>
    </source>
</evidence>
<dbReference type="OrthoDB" id="737315at2759"/>
<dbReference type="GO" id="GO:0006004">
    <property type="term" value="P:fucose metabolic process"/>
    <property type="evidence" value="ECO:0007669"/>
    <property type="project" value="UniProtKB-KW"/>
</dbReference>
<dbReference type="Proteomes" id="UP000515123">
    <property type="component" value="Linkage group 2"/>
</dbReference>
<evidence type="ECO:0000313" key="15">
    <source>
        <dbReference type="RefSeq" id="XP_020079958.1"/>
    </source>
</evidence>
<keyword evidence="6" id="KW-0812">Transmembrane</keyword>
<comment type="subcellular location">
    <subcellularLocation>
        <location evidence="1">Membrane</location>
        <topology evidence="1">Single-pass type II membrane protein</topology>
    </subcellularLocation>
</comment>
<dbReference type="AlphaFoldDB" id="A0A6P5EE74"/>
<dbReference type="GO" id="GO:0016020">
    <property type="term" value="C:membrane"/>
    <property type="evidence" value="ECO:0007669"/>
    <property type="project" value="UniProtKB-SubCell"/>
</dbReference>
<evidence type="ECO:0000256" key="7">
    <source>
        <dbReference type="ARBA" id="ARBA00022968"/>
    </source>
</evidence>
<keyword evidence="5" id="KW-0808">Transferase</keyword>
<dbReference type="Gramene" id="Aco000989.1.mrna1">
    <property type="protein sequence ID" value="Aco000989.1.mrna1"/>
    <property type="gene ID" value="Aco000989.1.path1"/>
</dbReference>
<evidence type="ECO:0000256" key="11">
    <source>
        <dbReference type="ARBA" id="ARBA00023253"/>
    </source>
</evidence>
<dbReference type="PANTHER" id="PTHR31741">
    <property type="entry name" value="OS02G0726500 PROTEIN-RELATED"/>
    <property type="match status" value="1"/>
</dbReference>
<dbReference type="PANTHER" id="PTHR31741:SF66">
    <property type="entry name" value="O-FUCOSYLTRANSFERASE 20"/>
    <property type="match status" value="1"/>
</dbReference>
<keyword evidence="8" id="KW-1133">Transmembrane helix</keyword>
<protein>
    <recommendedName>
        <fullName evidence="13">O-fucosyltransferase family protein</fullName>
    </recommendedName>
</protein>
<keyword evidence="12" id="KW-0119">Carbohydrate metabolism</keyword>
<evidence type="ECO:0000256" key="8">
    <source>
        <dbReference type="ARBA" id="ARBA00022989"/>
    </source>
</evidence>
<reference evidence="15" key="2">
    <citation type="submission" date="2025-08" db="UniProtKB">
        <authorList>
            <consortium name="RefSeq"/>
        </authorList>
    </citation>
    <scope>IDENTIFICATION</scope>
    <source>
        <tissue evidence="15">Leaf</tissue>
    </source>
</reference>
<organism evidence="14 15">
    <name type="scientific">Ananas comosus</name>
    <name type="common">Pineapple</name>
    <name type="synonym">Ananas ananas</name>
    <dbReference type="NCBI Taxonomy" id="4615"/>
    <lineage>
        <taxon>Eukaryota</taxon>
        <taxon>Viridiplantae</taxon>
        <taxon>Streptophyta</taxon>
        <taxon>Embryophyta</taxon>
        <taxon>Tracheophyta</taxon>
        <taxon>Spermatophyta</taxon>
        <taxon>Magnoliopsida</taxon>
        <taxon>Liliopsida</taxon>
        <taxon>Poales</taxon>
        <taxon>Bromeliaceae</taxon>
        <taxon>Bromelioideae</taxon>
        <taxon>Ananas</taxon>
    </lineage>
</organism>
<keyword evidence="10" id="KW-0325">Glycoprotein</keyword>
<keyword evidence="9" id="KW-0472">Membrane</keyword>
<proteinExistence type="inferred from homology"/>
<dbReference type="Gene3D" id="3.40.50.11350">
    <property type="match status" value="1"/>
</dbReference>
<evidence type="ECO:0000256" key="4">
    <source>
        <dbReference type="ARBA" id="ARBA00022676"/>
    </source>
</evidence>
<dbReference type="PIRSF" id="PIRSF009360">
    <property type="entry name" value="UCP009360"/>
    <property type="match status" value="1"/>
</dbReference>
<dbReference type="InterPro" id="IPR024709">
    <property type="entry name" value="FucosylTrfase_pln"/>
</dbReference>
<keyword evidence="4" id="KW-0328">Glycosyltransferase</keyword>
<evidence type="ECO:0000256" key="3">
    <source>
        <dbReference type="ARBA" id="ARBA00007737"/>
    </source>
</evidence>
<evidence type="ECO:0000256" key="5">
    <source>
        <dbReference type="ARBA" id="ARBA00022679"/>
    </source>
</evidence>
<evidence type="ECO:0000256" key="2">
    <source>
        <dbReference type="ARBA" id="ARBA00004881"/>
    </source>
</evidence>
<comment type="similarity">
    <text evidence="3">Belongs to the glycosyltransferase GT106 family.</text>
</comment>
<evidence type="ECO:0000256" key="9">
    <source>
        <dbReference type="ARBA" id="ARBA00023136"/>
    </source>
</evidence>
<keyword evidence="7" id="KW-0735">Signal-anchor</keyword>
<dbReference type="CDD" id="cd11299">
    <property type="entry name" value="O-FucT_plant"/>
    <property type="match status" value="1"/>
</dbReference>
<dbReference type="RefSeq" id="XP_020079958.1">
    <property type="nucleotide sequence ID" value="XM_020224369.1"/>
</dbReference>
<keyword evidence="14" id="KW-1185">Reference proteome</keyword>
<dbReference type="GO" id="GO:0016757">
    <property type="term" value="F:glycosyltransferase activity"/>
    <property type="evidence" value="ECO:0007669"/>
    <property type="project" value="UniProtKB-KW"/>
</dbReference>
<accession>A0A6P5EE74</accession>
<evidence type="ECO:0000256" key="1">
    <source>
        <dbReference type="ARBA" id="ARBA00004606"/>
    </source>
</evidence>
<evidence type="ECO:0000256" key="12">
    <source>
        <dbReference type="ARBA" id="ARBA00023277"/>
    </source>
</evidence>
<dbReference type="Pfam" id="PF10250">
    <property type="entry name" value="O-FucT"/>
    <property type="match status" value="1"/>
</dbReference>
<evidence type="ECO:0000313" key="14">
    <source>
        <dbReference type="Proteomes" id="UP000515123"/>
    </source>
</evidence>
<comment type="pathway">
    <text evidence="2">Glycan metabolism.</text>
</comment>
<name>A0A6P5EE74_ANACO</name>
<sequence>MSSHSYISITQKPISLIKLKQPKSSSKHKLLLQLLPSPRRAGRFFVPFLAIWALLNFSQLPLPPLSCGRFLPRLRPPLRPHDEFWRWAQATTTVHAQPCLSFSESYRNTSSDQDTTTATAPRKYMIAVVSGGLNQQRNQIIDAVVVARILKAALVVPVLQVNQVWGDESEFGDIFDVGHFKMTLKDDVAVVSTLPATHLMRRRVRAPVMPFNADEDWVRTNYMHKLSRDSILLLRAFDSRLAKNLSSDLQKLRCKVAFEALKFQPWIEDLAEKFITRMRVEGPYMALHLRLEKDVWVRTGCHSGLGAEADLLIANERASKPQFLTSRTKLTAQQRYHAGLCPLNANEISRMLKGLGASEDTRIYWAGGEPFGGEKALQPLKSQFPKLFNKWNLARHGELDALKHKPSVLAALDYEVCLRSQLFIASHGGNMARSLQGHRTYMGYGKPIRPNKKLLVQLFMNNTLSDTEIRKKIKEMHTDSLDSASHFNVSSNRDVISFPFPHCMCTNQT</sequence>
<evidence type="ECO:0000256" key="10">
    <source>
        <dbReference type="ARBA" id="ARBA00023180"/>
    </source>
</evidence>
<gene>
    <name evidence="15" type="primary">LOC109703660</name>
</gene>
<dbReference type="InterPro" id="IPR019378">
    <property type="entry name" value="GDP-Fuc_O-FucTrfase"/>
</dbReference>
<keyword evidence="11" id="KW-0294">Fucose metabolism</keyword>
<evidence type="ECO:0000256" key="13">
    <source>
        <dbReference type="ARBA" id="ARBA00030350"/>
    </source>
</evidence>
<reference evidence="14" key="1">
    <citation type="journal article" date="2015" name="Nat. Genet.">
        <title>The pineapple genome and the evolution of CAM photosynthesis.</title>
        <authorList>
            <person name="Ming R."/>
            <person name="VanBuren R."/>
            <person name="Wai C.M."/>
            <person name="Tang H."/>
            <person name="Schatz M.C."/>
            <person name="Bowers J.E."/>
            <person name="Lyons E."/>
            <person name="Wang M.L."/>
            <person name="Chen J."/>
            <person name="Biggers E."/>
            <person name="Zhang J."/>
            <person name="Huang L."/>
            <person name="Zhang L."/>
            <person name="Miao W."/>
            <person name="Zhang J."/>
            <person name="Ye Z."/>
            <person name="Miao C."/>
            <person name="Lin Z."/>
            <person name="Wang H."/>
            <person name="Zhou H."/>
            <person name="Yim W.C."/>
            <person name="Priest H.D."/>
            <person name="Zheng C."/>
            <person name="Woodhouse M."/>
            <person name="Edger P.P."/>
            <person name="Guyot R."/>
            <person name="Guo H.B."/>
            <person name="Guo H."/>
            <person name="Zheng G."/>
            <person name="Singh R."/>
            <person name="Sharma A."/>
            <person name="Min X."/>
            <person name="Zheng Y."/>
            <person name="Lee H."/>
            <person name="Gurtowski J."/>
            <person name="Sedlazeck F.J."/>
            <person name="Harkess A."/>
            <person name="McKain M.R."/>
            <person name="Liao Z."/>
            <person name="Fang J."/>
            <person name="Liu J."/>
            <person name="Zhang X."/>
            <person name="Zhang Q."/>
            <person name="Hu W."/>
            <person name="Qin Y."/>
            <person name="Wang K."/>
            <person name="Chen L.Y."/>
            <person name="Shirley N."/>
            <person name="Lin Y.R."/>
            <person name="Liu L.Y."/>
            <person name="Hernandez A.G."/>
            <person name="Wright C.L."/>
            <person name="Bulone V."/>
            <person name="Tuskan G.A."/>
            <person name="Heath K."/>
            <person name="Zee F."/>
            <person name="Moore P.H."/>
            <person name="Sunkar R."/>
            <person name="Leebens-Mack J.H."/>
            <person name="Mockler T."/>
            <person name="Bennetzen J.L."/>
            <person name="Freeling M."/>
            <person name="Sankoff D."/>
            <person name="Paterson A.H."/>
            <person name="Zhu X."/>
            <person name="Yang X."/>
            <person name="Smith J.A."/>
            <person name="Cushman J.C."/>
            <person name="Paull R.E."/>
            <person name="Yu Q."/>
        </authorList>
    </citation>
    <scope>NUCLEOTIDE SEQUENCE [LARGE SCALE GENOMIC DNA]</scope>
    <source>
        <strain evidence="14">cv. F153</strain>
    </source>
</reference>